<evidence type="ECO:0000256" key="1">
    <source>
        <dbReference type="SAM" id="SignalP"/>
    </source>
</evidence>
<evidence type="ECO:0000313" key="3">
    <source>
        <dbReference type="Proteomes" id="UP000030907"/>
    </source>
</evidence>
<feature type="signal peptide" evidence="1">
    <location>
        <begin position="1"/>
        <end position="23"/>
    </location>
</feature>
<dbReference type="KEGG" id="sphk:SKP52_16115"/>
<gene>
    <name evidence="2" type="ORF">SKP52_16115</name>
</gene>
<dbReference type="RefSeq" id="WP_039576333.1">
    <property type="nucleotide sequence ID" value="NZ_CP009122.1"/>
</dbReference>
<reference evidence="2 3" key="1">
    <citation type="journal article" date="2015" name="Int. J. Syst. Evol. Microbiol.">
        <title>Description of Sphingopyxis fribergensis sp. nov. - a soil bacterium with the ability to degrade styrene and phenylacetic acid.</title>
        <authorList>
            <person name="Oelschlagel M."/>
            <person name="Ruckert C."/>
            <person name="Kalinowski J."/>
            <person name="Schmidt G."/>
            <person name="Schlomann M."/>
            <person name="Tischler D."/>
        </authorList>
    </citation>
    <scope>NUCLEOTIDE SEQUENCE [LARGE SCALE GENOMIC DNA]</scope>
    <source>
        <strain evidence="2 3">Kp5.2</strain>
    </source>
</reference>
<feature type="chain" id="PRO_5002030821" evidence="1">
    <location>
        <begin position="24"/>
        <end position="175"/>
    </location>
</feature>
<name>A0A0A7PLK3_9SPHN</name>
<protein>
    <submittedName>
        <fullName evidence="2">Putative secreted protein</fullName>
    </submittedName>
</protein>
<evidence type="ECO:0000313" key="2">
    <source>
        <dbReference type="EMBL" id="AJA10098.1"/>
    </source>
</evidence>
<dbReference type="STRING" id="1515612.SKP52_16115"/>
<keyword evidence="3" id="KW-1185">Reference proteome</keyword>
<sequence>MIKKVMLAVSTLALAATAAPALAQQNQDNDNTTTGAAGGIGNDTTVVNDLIDLFVQDNAADTFSDDDQDNDGNGSFNGNSLVVATQTLNANNTNQQMDELVDLDGEDGSETPVGYNSGNNSVSGSAFAAYAGILNAAWNTGINSNAQAATNIAASGTVSFGDSAPAAGGGDGGGD</sequence>
<dbReference type="Proteomes" id="UP000030907">
    <property type="component" value="Chromosome"/>
</dbReference>
<keyword evidence="1" id="KW-0732">Signal</keyword>
<dbReference type="EMBL" id="CP009122">
    <property type="protein sequence ID" value="AJA10098.1"/>
    <property type="molecule type" value="Genomic_DNA"/>
</dbReference>
<proteinExistence type="predicted"/>
<dbReference type="HOGENOM" id="CLU_1531572_0_0_5"/>
<accession>A0A0A7PLK3</accession>
<organism evidence="2 3">
    <name type="scientific">Sphingopyxis fribergensis</name>
    <dbReference type="NCBI Taxonomy" id="1515612"/>
    <lineage>
        <taxon>Bacteria</taxon>
        <taxon>Pseudomonadati</taxon>
        <taxon>Pseudomonadota</taxon>
        <taxon>Alphaproteobacteria</taxon>
        <taxon>Sphingomonadales</taxon>
        <taxon>Sphingomonadaceae</taxon>
        <taxon>Sphingopyxis</taxon>
    </lineage>
</organism>
<dbReference type="OrthoDB" id="7451315at2"/>
<dbReference type="AlphaFoldDB" id="A0A0A7PLK3"/>